<organism evidence="1 2">
    <name type="scientific">Taklimakanibacter albus</name>
    <dbReference type="NCBI Taxonomy" id="2800327"/>
    <lineage>
        <taxon>Bacteria</taxon>
        <taxon>Pseudomonadati</taxon>
        <taxon>Pseudomonadota</taxon>
        <taxon>Alphaproteobacteria</taxon>
        <taxon>Hyphomicrobiales</taxon>
        <taxon>Aestuariivirgaceae</taxon>
        <taxon>Taklimakanibacter</taxon>
    </lineage>
</organism>
<proteinExistence type="predicted"/>
<dbReference type="Proteomes" id="UP000616151">
    <property type="component" value="Unassembled WGS sequence"/>
</dbReference>
<accession>A0ACC5R847</accession>
<name>A0ACC5R847_9HYPH</name>
<evidence type="ECO:0000313" key="1">
    <source>
        <dbReference type="EMBL" id="MBK1868835.1"/>
    </source>
</evidence>
<gene>
    <name evidence="1" type="ORF">JHL16_20930</name>
</gene>
<sequence length="166" mass="18775">MVGRFGTTLLKPSNSVDDAIPSIGEIGLNHFAPYLINRISARWNADMQEALKPFDLTTAKMRTLAVLSITPGMTANDLALHTITEQSTMSRTLDAMEEQGLIKSRPRKGDLRVREVYLTDKGRQLFAEFWPLMYKLYSEVFSGVSEAEYETFISVLHKMLQNVNQD</sequence>
<comment type="caution">
    <text evidence="1">The sequence shown here is derived from an EMBL/GenBank/DDBJ whole genome shotgun (WGS) entry which is preliminary data.</text>
</comment>
<keyword evidence="2" id="KW-1185">Reference proteome</keyword>
<protein>
    <submittedName>
        <fullName evidence="1">Winged helix-turn-helix transcriptional regulator</fullName>
    </submittedName>
</protein>
<reference evidence="1" key="1">
    <citation type="submission" date="2021-01" db="EMBL/GenBank/DDBJ databases">
        <authorList>
            <person name="Sun Q."/>
        </authorList>
    </citation>
    <scope>NUCLEOTIDE SEQUENCE</scope>
    <source>
        <strain evidence="1">YIM B02566</strain>
    </source>
</reference>
<evidence type="ECO:0000313" key="2">
    <source>
        <dbReference type="Proteomes" id="UP000616151"/>
    </source>
</evidence>
<dbReference type="EMBL" id="JAENHL010000007">
    <property type="protein sequence ID" value="MBK1868835.1"/>
    <property type="molecule type" value="Genomic_DNA"/>
</dbReference>